<name>A0A1Y5U2F2_9PROT</name>
<keyword evidence="2" id="KW-0813">Transport</keyword>
<dbReference type="RefSeq" id="WP_176245167.1">
    <property type="nucleotide sequence ID" value="NZ_FWFR01000004.1"/>
</dbReference>
<evidence type="ECO:0000256" key="2">
    <source>
        <dbReference type="ARBA" id="ARBA00022448"/>
    </source>
</evidence>
<gene>
    <name evidence="4" type="ORF">OCH7691_03886</name>
</gene>
<dbReference type="NCBIfam" id="NF037995">
    <property type="entry name" value="TRAP_S1"/>
    <property type="match status" value="1"/>
</dbReference>
<dbReference type="GO" id="GO:0055085">
    <property type="term" value="P:transmembrane transport"/>
    <property type="evidence" value="ECO:0007669"/>
    <property type="project" value="InterPro"/>
</dbReference>
<dbReference type="InParanoid" id="A0A1Y5U2F2"/>
<proteinExistence type="inferred from homology"/>
<dbReference type="EMBL" id="FWFR01000004">
    <property type="protein sequence ID" value="SLN75542.1"/>
    <property type="molecule type" value="Genomic_DNA"/>
</dbReference>
<comment type="similarity">
    <text evidence="1">Belongs to the bacterial solute-binding protein 7 family.</text>
</comment>
<keyword evidence="3" id="KW-0732">Signal</keyword>
<dbReference type="Gene3D" id="3.40.190.170">
    <property type="entry name" value="Bacterial extracellular solute-binding protein, family 7"/>
    <property type="match status" value="1"/>
</dbReference>
<evidence type="ECO:0000313" key="4">
    <source>
        <dbReference type="EMBL" id="SLN75542.1"/>
    </source>
</evidence>
<dbReference type="Proteomes" id="UP000193200">
    <property type="component" value="Unassembled WGS sequence"/>
</dbReference>
<protein>
    <submittedName>
        <fullName evidence="4">Lactate-binding periplasmic protein</fullName>
    </submittedName>
</protein>
<dbReference type="PANTHER" id="PTHR33376:SF7">
    <property type="entry name" value="C4-DICARBOXYLATE-BINDING PROTEIN DCTB"/>
    <property type="match status" value="1"/>
</dbReference>
<dbReference type="InterPro" id="IPR038404">
    <property type="entry name" value="TRAP_DctP_sf"/>
</dbReference>
<keyword evidence="5" id="KW-1185">Reference proteome</keyword>
<evidence type="ECO:0000256" key="3">
    <source>
        <dbReference type="ARBA" id="ARBA00022729"/>
    </source>
</evidence>
<accession>A0A1Y5U2F2</accession>
<dbReference type="Pfam" id="PF03480">
    <property type="entry name" value="DctP"/>
    <property type="match status" value="1"/>
</dbReference>
<dbReference type="PANTHER" id="PTHR33376">
    <property type="match status" value="1"/>
</dbReference>
<dbReference type="InterPro" id="IPR018389">
    <property type="entry name" value="DctP_fam"/>
</dbReference>
<organism evidence="4 5">
    <name type="scientific">Oceanibacterium hippocampi</name>
    <dbReference type="NCBI Taxonomy" id="745714"/>
    <lineage>
        <taxon>Bacteria</taxon>
        <taxon>Pseudomonadati</taxon>
        <taxon>Pseudomonadota</taxon>
        <taxon>Alphaproteobacteria</taxon>
        <taxon>Sneathiellales</taxon>
        <taxon>Sneathiellaceae</taxon>
        <taxon>Oceanibacterium</taxon>
    </lineage>
</organism>
<evidence type="ECO:0000313" key="5">
    <source>
        <dbReference type="Proteomes" id="UP000193200"/>
    </source>
</evidence>
<dbReference type="AlphaFoldDB" id="A0A1Y5U2F2"/>
<evidence type="ECO:0000256" key="1">
    <source>
        <dbReference type="ARBA" id="ARBA00009023"/>
    </source>
</evidence>
<reference evidence="4 5" key="1">
    <citation type="submission" date="2017-03" db="EMBL/GenBank/DDBJ databases">
        <authorList>
            <person name="Afonso C.L."/>
            <person name="Miller P.J."/>
            <person name="Scott M.A."/>
            <person name="Spackman E."/>
            <person name="Goraichik I."/>
            <person name="Dimitrov K.M."/>
            <person name="Suarez D.L."/>
            <person name="Swayne D.E."/>
        </authorList>
    </citation>
    <scope>NUCLEOTIDE SEQUENCE [LARGE SCALE GENOMIC DNA]</scope>
    <source>
        <strain evidence="4 5">CECT 7691</strain>
    </source>
</reference>
<sequence>MLNSIPKCITIFILPLVLIFSAITLSSTRAAEFDWRFQNNWVETRWESKMLNEFAERVHEKSNGRLKIAVFSGGSLGIKPADHLQALRSGAVQMAVLYPGYLARDVPEVANALPNGAVYSDSEAVALNPVLMDIYRKGYERWNAVTVGWLNTPPYRLSIFCNEPIRSLAGLSGKKLRVWVKDVIEPFNALGIRAQLMPQDELYVAIQTGVVDCAIHSLAIASTLSLQEVTNYAAPMFTLSGLSAVAVSKRHWESLPADLQAVVNEAGEWLYAKTETAGLEVSRDLETKAVETFNETGEIKVLDDFSTEDKNAFYNEVVKTWLENTSKAGDEQVANRNNIMTSLKEIRARIN</sequence>